<evidence type="ECO:0000313" key="2">
    <source>
        <dbReference type="EMBL" id="PIL34244.1"/>
    </source>
</evidence>
<organism evidence="2 3">
    <name type="scientific">Ganoderma sinense ZZ0214-1</name>
    <dbReference type="NCBI Taxonomy" id="1077348"/>
    <lineage>
        <taxon>Eukaryota</taxon>
        <taxon>Fungi</taxon>
        <taxon>Dikarya</taxon>
        <taxon>Basidiomycota</taxon>
        <taxon>Agaricomycotina</taxon>
        <taxon>Agaricomycetes</taxon>
        <taxon>Polyporales</taxon>
        <taxon>Polyporaceae</taxon>
        <taxon>Ganoderma</taxon>
    </lineage>
</organism>
<name>A0A2G8SKE4_9APHY</name>
<dbReference type="OrthoDB" id="6159439at2759"/>
<feature type="compositionally biased region" description="Low complexity" evidence="1">
    <location>
        <begin position="37"/>
        <end position="69"/>
    </location>
</feature>
<feature type="region of interest" description="Disordered" evidence="1">
    <location>
        <begin position="307"/>
        <end position="374"/>
    </location>
</feature>
<feature type="compositionally biased region" description="Basic and acidic residues" evidence="1">
    <location>
        <begin position="125"/>
        <end position="135"/>
    </location>
</feature>
<feature type="compositionally biased region" description="Polar residues" evidence="1">
    <location>
        <begin position="7"/>
        <end position="23"/>
    </location>
</feature>
<accession>A0A2G8SKE4</accession>
<sequence>MPPVSSDAANSNVSENDHLNSTSDSRRGSIAPSHPLPSWATSSPSASSPVSAPQPATAPTSANASSSSAVHVNSHVRLTTHPPSATAYSNNHLAPPDVYAQRRTSLPVASLSPHAASRLGLGQKRGFDPSRRRLSSDVSGHGGHRMLAHPYMHVATTANGSNGYNDGNDSAHHPPMRRPQLMARMSAPFPLGAHQNHLHPGHPHGISVVPSQGRPPLHHSYDVSGMPASPQAMYGQGPPLGYDHLAPRHSIDGSALGLVRVHPHMDIGMQQQLNGGMAEGYGMDMNVGPLDQRGYVISQRLYTPPVPGPLPSPGFSFGNPFGPSSSSDSSSNSASGTPPNGASPPLLSLPRRPSEGGVSDADTEESSAGPLSRFGSVASLGGGSEVSWTSAYTSESGLVEGVAAEEGNICASRRESCASGQFLERFSDLEVGSNGGTPAPPSLHEQHQHQLRHASSSSHLSPGNYPPHHVPAHPPGGQVPQTPTDGDDGYPSPSSASTISAGSAHTHLHTALEPANQHGHVVNGNGARIGQGHSRTNNTSSELAFALQDAPAKGDIGHMQYPDYGSNGGETVVNEHGYPQYAQDQAHHPQADYAKGQGHFPTVYEGYVYPSPGDGQMATGNEAYAAGAIELSHMCVPASEGVHFMGGYMQYS</sequence>
<protein>
    <submittedName>
        <fullName evidence="2">Uncharacterized protein</fullName>
    </submittedName>
</protein>
<feature type="compositionally biased region" description="Low complexity" evidence="1">
    <location>
        <begin position="313"/>
        <end position="351"/>
    </location>
</feature>
<feature type="region of interest" description="Disordered" evidence="1">
    <location>
        <begin position="120"/>
        <end position="140"/>
    </location>
</feature>
<comment type="caution">
    <text evidence="2">The sequence shown here is derived from an EMBL/GenBank/DDBJ whole genome shotgun (WGS) entry which is preliminary data.</text>
</comment>
<feature type="region of interest" description="Disordered" evidence="1">
    <location>
        <begin position="1"/>
        <end position="72"/>
    </location>
</feature>
<feature type="region of interest" description="Disordered" evidence="1">
    <location>
        <begin position="429"/>
        <end position="505"/>
    </location>
</feature>
<dbReference type="Proteomes" id="UP000230002">
    <property type="component" value="Unassembled WGS sequence"/>
</dbReference>
<keyword evidence="3" id="KW-1185">Reference proteome</keyword>
<feature type="compositionally biased region" description="Pro residues" evidence="1">
    <location>
        <begin position="464"/>
        <end position="474"/>
    </location>
</feature>
<gene>
    <name evidence="2" type="ORF">GSI_03955</name>
</gene>
<feature type="region of interest" description="Disordered" evidence="1">
    <location>
        <begin position="517"/>
        <end position="537"/>
    </location>
</feature>
<dbReference type="AlphaFoldDB" id="A0A2G8SKE4"/>
<evidence type="ECO:0000313" key="3">
    <source>
        <dbReference type="Proteomes" id="UP000230002"/>
    </source>
</evidence>
<reference evidence="2 3" key="1">
    <citation type="journal article" date="2015" name="Sci. Rep.">
        <title>Chromosome-level genome map provides insights into diverse defense mechanisms in the medicinal fungus Ganoderma sinense.</title>
        <authorList>
            <person name="Zhu Y."/>
            <person name="Xu J."/>
            <person name="Sun C."/>
            <person name="Zhou S."/>
            <person name="Xu H."/>
            <person name="Nelson D.R."/>
            <person name="Qian J."/>
            <person name="Song J."/>
            <person name="Luo H."/>
            <person name="Xiang L."/>
            <person name="Li Y."/>
            <person name="Xu Z."/>
            <person name="Ji A."/>
            <person name="Wang L."/>
            <person name="Lu S."/>
            <person name="Hayward A."/>
            <person name="Sun W."/>
            <person name="Li X."/>
            <person name="Schwartz D.C."/>
            <person name="Wang Y."/>
            <person name="Chen S."/>
        </authorList>
    </citation>
    <scope>NUCLEOTIDE SEQUENCE [LARGE SCALE GENOMIC DNA]</scope>
    <source>
        <strain evidence="2 3">ZZ0214-1</strain>
    </source>
</reference>
<dbReference type="EMBL" id="AYKW01000006">
    <property type="protein sequence ID" value="PIL34244.1"/>
    <property type="molecule type" value="Genomic_DNA"/>
</dbReference>
<dbReference type="STRING" id="1077348.A0A2G8SKE4"/>
<proteinExistence type="predicted"/>
<evidence type="ECO:0000256" key="1">
    <source>
        <dbReference type="SAM" id="MobiDB-lite"/>
    </source>
</evidence>
<feature type="compositionally biased region" description="Low complexity" evidence="1">
    <location>
        <begin position="492"/>
        <end position="504"/>
    </location>
</feature>